<dbReference type="InterPro" id="IPR052580">
    <property type="entry name" value="Lipid_Hydrolase"/>
</dbReference>
<gene>
    <name evidence="4" type="ORF">WP8S17C03_26560</name>
</gene>
<feature type="active site" description="Nucleophile" evidence="2">
    <location>
        <position position="75"/>
    </location>
</feature>
<organism evidence="4 5">
    <name type="scientific">Metapseudomonas otitidis</name>
    <dbReference type="NCBI Taxonomy" id="319939"/>
    <lineage>
        <taxon>Bacteria</taxon>
        <taxon>Pseudomonadati</taxon>
        <taxon>Pseudomonadota</taxon>
        <taxon>Gammaproteobacteria</taxon>
        <taxon>Pseudomonadales</taxon>
        <taxon>Pseudomonadaceae</taxon>
        <taxon>Metapseudomonas</taxon>
    </lineage>
</organism>
<feature type="active site" description="Proton acceptor" evidence="2">
    <location>
        <position position="288"/>
    </location>
</feature>
<evidence type="ECO:0000256" key="2">
    <source>
        <dbReference type="PROSITE-ProRule" id="PRU01161"/>
    </source>
</evidence>
<dbReference type="InterPro" id="IPR002641">
    <property type="entry name" value="PNPLA_dom"/>
</dbReference>
<feature type="short sequence motif" description="DGA/G" evidence="2">
    <location>
        <begin position="288"/>
        <end position="290"/>
    </location>
</feature>
<sequence length="418" mass="47145">MDISLFLEDKRTLDILDKIQTHCKSKHFSDVLDDDGNQYVDLVMEGGGMLGIALVGYTYALECAGIRFLGLGGTSAGSINALLIAALGKPNQPKGDKLLNLLANQNFYDFVDGDSDSKELIESWINGVGNFKLAFKAIQTIDNLKNDLGLNPGTAFYEWLQKVLLSNQIKNYSDLKNRMHDAPKLKLRSGETWEKRVDEIFRLAIITADVTTETKVELPRMAELYWKEVNKISPALFARASMSIPFFFHPMKVTGIPKDINAEARWEKLAGYLIEEEGKLPDQVLFMDGGIMSNFPIDVFHNPSAIPKAPTFGVKLELDRRLKKIDGPLDLLGAIFNASRHTLDYDFIHRNPDYSRLVTWIPAEGFNWLDFEMSEKHKIDLFIEGVSCAADFLCRFDWQAYKKIREGTVTQSINSSTN</sequence>
<dbReference type="AlphaFoldDB" id="A0A6S5RQQ7"/>
<dbReference type="PANTHER" id="PTHR46394">
    <property type="entry name" value="ANNEXIN"/>
    <property type="match status" value="1"/>
</dbReference>
<dbReference type="PANTHER" id="PTHR46394:SF1">
    <property type="entry name" value="PNPLA DOMAIN-CONTAINING PROTEIN"/>
    <property type="match status" value="1"/>
</dbReference>
<evidence type="ECO:0000256" key="1">
    <source>
        <dbReference type="ARBA" id="ARBA00023098"/>
    </source>
</evidence>
<keyword evidence="2" id="KW-0442">Lipid degradation</keyword>
<feature type="short sequence motif" description="GXGXXG" evidence="2">
    <location>
        <begin position="46"/>
        <end position="51"/>
    </location>
</feature>
<dbReference type="Proteomes" id="UP000515591">
    <property type="component" value="Chromosome"/>
</dbReference>
<dbReference type="Gene3D" id="3.40.1090.10">
    <property type="entry name" value="Cytosolic phospholipase A2 catalytic domain"/>
    <property type="match status" value="1"/>
</dbReference>
<feature type="domain" description="PNPLA" evidence="3">
    <location>
        <begin position="42"/>
        <end position="301"/>
    </location>
</feature>
<evidence type="ECO:0000313" key="5">
    <source>
        <dbReference type="Proteomes" id="UP000515591"/>
    </source>
</evidence>
<dbReference type="GO" id="GO:0016787">
    <property type="term" value="F:hydrolase activity"/>
    <property type="evidence" value="ECO:0007669"/>
    <property type="project" value="UniProtKB-UniRule"/>
</dbReference>
<keyword evidence="1 2" id="KW-0443">Lipid metabolism</keyword>
<proteinExistence type="predicted"/>
<dbReference type="InterPro" id="IPR016035">
    <property type="entry name" value="Acyl_Trfase/lysoPLipase"/>
</dbReference>
<feature type="short sequence motif" description="GXSXG" evidence="2">
    <location>
        <begin position="73"/>
        <end position="77"/>
    </location>
</feature>
<evidence type="ECO:0000259" key="3">
    <source>
        <dbReference type="PROSITE" id="PS51635"/>
    </source>
</evidence>
<dbReference type="RefSeq" id="WP_182852732.1">
    <property type="nucleotide sequence ID" value="NZ_AP022213.1"/>
</dbReference>
<dbReference type="GO" id="GO:0016042">
    <property type="term" value="P:lipid catabolic process"/>
    <property type="evidence" value="ECO:0007669"/>
    <property type="project" value="UniProtKB-UniRule"/>
</dbReference>
<dbReference type="SUPFAM" id="SSF52151">
    <property type="entry name" value="FabD/lysophospholipase-like"/>
    <property type="match status" value="1"/>
</dbReference>
<reference evidence="4 5" key="1">
    <citation type="submission" date="2019-12" db="EMBL/GenBank/DDBJ databases">
        <title>complete genome sequences of Pseudomonas otitidis str. WP8-S17-CRE-03 isolated from wastewater treatment plant effluent.</title>
        <authorList>
            <person name="Sekizuka T."/>
            <person name="Itokawa K."/>
            <person name="Yatsu K."/>
            <person name="Inamine Y."/>
            <person name="Kuroda M."/>
        </authorList>
    </citation>
    <scope>NUCLEOTIDE SEQUENCE [LARGE SCALE GENOMIC DNA]</scope>
    <source>
        <strain evidence="4 5">WP8-S17-CRE-03</strain>
    </source>
</reference>
<evidence type="ECO:0000313" key="4">
    <source>
        <dbReference type="EMBL" id="BBT16607.1"/>
    </source>
</evidence>
<protein>
    <submittedName>
        <fullName evidence="4">Esterase</fullName>
    </submittedName>
</protein>
<accession>A0A6S5RQQ7</accession>
<dbReference type="EMBL" id="AP022213">
    <property type="protein sequence ID" value="BBT16607.1"/>
    <property type="molecule type" value="Genomic_DNA"/>
</dbReference>
<dbReference type="Pfam" id="PF01734">
    <property type="entry name" value="Patatin"/>
    <property type="match status" value="1"/>
</dbReference>
<name>A0A6S5RQQ7_9GAMM</name>
<dbReference type="PROSITE" id="PS51635">
    <property type="entry name" value="PNPLA"/>
    <property type="match status" value="1"/>
</dbReference>
<keyword evidence="2" id="KW-0378">Hydrolase</keyword>